<evidence type="ECO:0000256" key="1">
    <source>
        <dbReference type="SAM" id="MobiDB-lite"/>
    </source>
</evidence>
<proteinExistence type="predicted"/>
<feature type="compositionally biased region" description="Gly residues" evidence="1">
    <location>
        <begin position="76"/>
        <end position="86"/>
    </location>
</feature>
<comment type="caution">
    <text evidence="2">The sequence shown here is derived from an EMBL/GenBank/DDBJ whole genome shotgun (WGS) entry which is preliminary data.</text>
</comment>
<dbReference type="EMBL" id="BPLQ01014724">
    <property type="protein sequence ID" value="GIY82507.1"/>
    <property type="molecule type" value="Genomic_DNA"/>
</dbReference>
<dbReference type="Proteomes" id="UP001054837">
    <property type="component" value="Unassembled WGS sequence"/>
</dbReference>
<dbReference type="AlphaFoldDB" id="A0AAV4WIB5"/>
<sequence>MRIWQWKQGWTPPGRGRECQPRSGVGGVHRQHGRPMEERAAILQTTHAHRPMGERPRADEESSTPRGKRRRFLGLLAGGTRAGSGGCLTTTPTPERNRR</sequence>
<feature type="compositionally biased region" description="Polar residues" evidence="1">
    <location>
        <begin position="87"/>
        <end position="99"/>
    </location>
</feature>
<reference evidence="2 3" key="1">
    <citation type="submission" date="2021-06" db="EMBL/GenBank/DDBJ databases">
        <title>Caerostris darwini draft genome.</title>
        <authorList>
            <person name="Kono N."/>
            <person name="Arakawa K."/>
        </authorList>
    </citation>
    <scope>NUCLEOTIDE SEQUENCE [LARGE SCALE GENOMIC DNA]</scope>
</reference>
<name>A0AAV4WIB5_9ARAC</name>
<feature type="region of interest" description="Disordered" evidence="1">
    <location>
        <begin position="1"/>
        <end position="99"/>
    </location>
</feature>
<evidence type="ECO:0000313" key="2">
    <source>
        <dbReference type="EMBL" id="GIY82507.1"/>
    </source>
</evidence>
<organism evidence="2 3">
    <name type="scientific">Caerostris darwini</name>
    <dbReference type="NCBI Taxonomy" id="1538125"/>
    <lineage>
        <taxon>Eukaryota</taxon>
        <taxon>Metazoa</taxon>
        <taxon>Ecdysozoa</taxon>
        <taxon>Arthropoda</taxon>
        <taxon>Chelicerata</taxon>
        <taxon>Arachnida</taxon>
        <taxon>Araneae</taxon>
        <taxon>Araneomorphae</taxon>
        <taxon>Entelegynae</taxon>
        <taxon>Araneoidea</taxon>
        <taxon>Araneidae</taxon>
        <taxon>Caerostris</taxon>
    </lineage>
</organism>
<keyword evidence="3" id="KW-1185">Reference proteome</keyword>
<evidence type="ECO:0000313" key="3">
    <source>
        <dbReference type="Proteomes" id="UP001054837"/>
    </source>
</evidence>
<gene>
    <name evidence="2" type="ORF">CDAR_548851</name>
</gene>
<accession>A0AAV4WIB5</accession>
<protein>
    <submittedName>
        <fullName evidence="2">Uncharacterized protein</fullName>
    </submittedName>
</protein>
<feature type="compositionally biased region" description="Basic and acidic residues" evidence="1">
    <location>
        <begin position="51"/>
        <end position="60"/>
    </location>
</feature>